<gene>
    <name evidence="8" type="ORF">HQ394_01090</name>
</gene>
<name>A0A7H1MXN3_9PROT</name>
<keyword evidence="2 6" id="KW-0812">Transmembrane</keyword>
<feature type="transmembrane region" description="Helical" evidence="6">
    <location>
        <begin position="35"/>
        <end position="65"/>
    </location>
</feature>
<protein>
    <submittedName>
        <fullName evidence="8">DnaJ domain-containing protein</fullName>
    </submittedName>
</protein>
<dbReference type="SMART" id="SM00271">
    <property type="entry name" value="DnaJ"/>
    <property type="match status" value="1"/>
</dbReference>
<dbReference type="Pfam" id="PF00226">
    <property type="entry name" value="DnaJ"/>
    <property type="match status" value="1"/>
</dbReference>
<dbReference type="InterPro" id="IPR036869">
    <property type="entry name" value="J_dom_sf"/>
</dbReference>
<dbReference type="KEGG" id="dvn:HQ394_01090"/>
<dbReference type="PROSITE" id="PS50076">
    <property type="entry name" value="DNAJ_2"/>
    <property type="match status" value="1"/>
</dbReference>
<dbReference type="SUPFAM" id="SSF46565">
    <property type="entry name" value="Chaperone J-domain"/>
    <property type="match status" value="1"/>
</dbReference>
<evidence type="ECO:0000313" key="8">
    <source>
        <dbReference type="EMBL" id="QNT68219.1"/>
    </source>
</evidence>
<organism evidence="8 9">
    <name type="scientific">Defluviicoccus vanus</name>
    <dbReference type="NCBI Taxonomy" id="111831"/>
    <lineage>
        <taxon>Bacteria</taxon>
        <taxon>Pseudomonadati</taxon>
        <taxon>Pseudomonadota</taxon>
        <taxon>Alphaproteobacteria</taxon>
        <taxon>Rhodospirillales</taxon>
        <taxon>Rhodospirillaceae</taxon>
        <taxon>Defluviicoccus</taxon>
    </lineage>
</organism>
<dbReference type="Proteomes" id="UP000516369">
    <property type="component" value="Chromosome"/>
</dbReference>
<dbReference type="GO" id="GO:0016020">
    <property type="term" value="C:membrane"/>
    <property type="evidence" value="ECO:0007669"/>
    <property type="project" value="UniProtKB-SubCell"/>
</dbReference>
<comment type="similarity">
    <text evidence="5">Belongs to the TIM14 family.</text>
</comment>
<dbReference type="RefSeq" id="WP_190261662.1">
    <property type="nucleotide sequence ID" value="NZ_CP053923.1"/>
</dbReference>
<dbReference type="PANTHER" id="PTHR12763:SF28">
    <property type="entry name" value="GEO10507P1-RELATED"/>
    <property type="match status" value="1"/>
</dbReference>
<evidence type="ECO:0000259" key="7">
    <source>
        <dbReference type="PROSITE" id="PS50076"/>
    </source>
</evidence>
<evidence type="ECO:0000256" key="2">
    <source>
        <dbReference type="ARBA" id="ARBA00022692"/>
    </source>
</evidence>
<comment type="subcellular location">
    <subcellularLocation>
        <location evidence="1">Membrane</location>
        <topology evidence="1">Single-pass membrane protein</topology>
    </subcellularLocation>
</comment>
<evidence type="ECO:0000256" key="5">
    <source>
        <dbReference type="ARBA" id="ARBA00038105"/>
    </source>
</evidence>
<dbReference type="InterPro" id="IPR001623">
    <property type="entry name" value="DnaJ_domain"/>
</dbReference>
<dbReference type="AlphaFoldDB" id="A0A7H1MXN3"/>
<keyword evidence="3 6" id="KW-1133">Transmembrane helix</keyword>
<evidence type="ECO:0000256" key="1">
    <source>
        <dbReference type="ARBA" id="ARBA00004167"/>
    </source>
</evidence>
<proteinExistence type="inferred from homology"/>
<evidence type="ECO:0000256" key="6">
    <source>
        <dbReference type="SAM" id="Phobius"/>
    </source>
</evidence>
<reference evidence="8 9" key="1">
    <citation type="submission" date="2020-05" db="EMBL/GenBank/DDBJ databases">
        <title>Complete closed genome sequence of Defluviicoccus vanus.</title>
        <authorList>
            <person name="Bessarab I."/>
            <person name="Arumugam K."/>
            <person name="Maszenan A.M."/>
            <person name="Seviour R.J."/>
            <person name="Williams R.B."/>
        </authorList>
    </citation>
    <scope>NUCLEOTIDE SEQUENCE [LARGE SCALE GENOMIC DNA]</scope>
    <source>
        <strain evidence="8 9">Ben 114</strain>
    </source>
</reference>
<accession>A0A7H1MXN3</accession>
<dbReference type="EMBL" id="CP053923">
    <property type="protein sequence ID" value="QNT68219.1"/>
    <property type="molecule type" value="Genomic_DNA"/>
</dbReference>
<dbReference type="PANTHER" id="PTHR12763">
    <property type="match status" value="1"/>
</dbReference>
<keyword evidence="9" id="KW-1185">Reference proteome</keyword>
<dbReference type="Gene3D" id="1.10.287.110">
    <property type="entry name" value="DnaJ domain"/>
    <property type="match status" value="1"/>
</dbReference>
<evidence type="ECO:0000313" key="9">
    <source>
        <dbReference type="Proteomes" id="UP000516369"/>
    </source>
</evidence>
<sequence>MVAALVAGFGLLLLLGLLARWFSSVEPQRLLKAVPWLVATLASLVVIGLVVTGAGSAALGALLLLSPFLRQIWRKLQASAAQAGWLGSGSGQSSTLTTRTLRMSLDHATGDLDGEVISGAFAGRHLSELSLHDLAALMQACAVSDTQSLPLLEAFADRRFPDWRKASTTEDGAEAEDAADATATASGTAARMMSRADAYRILGLPADADDDAVRAAHRRLIKVLHPDHGGSSDLAAQVNRARDLLLGNGKRS</sequence>
<evidence type="ECO:0000256" key="4">
    <source>
        <dbReference type="ARBA" id="ARBA00023136"/>
    </source>
</evidence>
<keyword evidence="4 6" id="KW-0472">Membrane</keyword>
<feature type="domain" description="J" evidence="7">
    <location>
        <begin position="197"/>
        <end position="252"/>
    </location>
</feature>
<evidence type="ECO:0000256" key="3">
    <source>
        <dbReference type="ARBA" id="ARBA00022989"/>
    </source>
</evidence>